<dbReference type="PROSITE" id="PS50110">
    <property type="entry name" value="RESPONSE_REGULATORY"/>
    <property type="match status" value="1"/>
</dbReference>
<dbReference type="SMART" id="SM00862">
    <property type="entry name" value="Trans_reg_C"/>
    <property type="match status" value="1"/>
</dbReference>
<evidence type="ECO:0000256" key="1">
    <source>
        <dbReference type="ARBA" id="ARBA00022553"/>
    </source>
</evidence>
<dbReference type="Pfam" id="PF00486">
    <property type="entry name" value="Trans_reg_C"/>
    <property type="match status" value="1"/>
</dbReference>
<dbReference type="SUPFAM" id="SSF52172">
    <property type="entry name" value="CheY-like"/>
    <property type="match status" value="1"/>
</dbReference>
<evidence type="ECO:0000259" key="8">
    <source>
        <dbReference type="PROSITE" id="PS50110"/>
    </source>
</evidence>
<feature type="DNA-binding region" description="OmpR/PhoB-type" evidence="7">
    <location>
        <begin position="134"/>
        <end position="231"/>
    </location>
</feature>
<dbReference type="FunFam" id="3.40.50.2300:FF:000001">
    <property type="entry name" value="DNA-binding response regulator PhoB"/>
    <property type="match status" value="1"/>
</dbReference>
<dbReference type="GO" id="GO:0000156">
    <property type="term" value="F:phosphorelay response regulator activity"/>
    <property type="evidence" value="ECO:0007669"/>
    <property type="project" value="TreeGrafter"/>
</dbReference>
<evidence type="ECO:0000256" key="4">
    <source>
        <dbReference type="ARBA" id="ARBA00023125"/>
    </source>
</evidence>
<dbReference type="OrthoDB" id="368799at2"/>
<dbReference type="InterPro" id="IPR039420">
    <property type="entry name" value="WalR-like"/>
</dbReference>
<dbReference type="CDD" id="cd00383">
    <property type="entry name" value="trans_reg_C"/>
    <property type="match status" value="1"/>
</dbReference>
<dbReference type="PROSITE" id="PS51755">
    <property type="entry name" value="OMPR_PHOB"/>
    <property type="match status" value="1"/>
</dbReference>
<protein>
    <submittedName>
        <fullName evidence="10">Response regulator transcription factor</fullName>
    </submittedName>
</protein>
<dbReference type="InterPro" id="IPR011006">
    <property type="entry name" value="CheY-like_superfamily"/>
</dbReference>
<dbReference type="InterPro" id="IPR016032">
    <property type="entry name" value="Sig_transdc_resp-reg_C-effctor"/>
</dbReference>
<accession>A0A5B8XP98</accession>
<name>A0A5B8XP98_9DELT</name>
<evidence type="ECO:0000256" key="2">
    <source>
        <dbReference type="ARBA" id="ARBA00023012"/>
    </source>
</evidence>
<gene>
    <name evidence="10" type="ORF">FRD01_08905</name>
</gene>
<dbReference type="Pfam" id="PF00072">
    <property type="entry name" value="Response_reg"/>
    <property type="match status" value="1"/>
</dbReference>
<dbReference type="SMART" id="SM00448">
    <property type="entry name" value="REC"/>
    <property type="match status" value="1"/>
</dbReference>
<dbReference type="GO" id="GO:0006355">
    <property type="term" value="P:regulation of DNA-templated transcription"/>
    <property type="evidence" value="ECO:0007669"/>
    <property type="project" value="InterPro"/>
</dbReference>
<dbReference type="Proteomes" id="UP000321595">
    <property type="component" value="Chromosome"/>
</dbReference>
<dbReference type="GO" id="GO:0005829">
    <property type="term" value="C:cytosol"/>
    <property type="evidence" value="ECO:0007669"/>
    <property type="project" value="TreeGrafter"/>
</dbReference>
<reference evidence="10 11" key="1">
    <citation type="submission" date="2019-08" db="EMBL/GenBank/DDBJ databases">
        <authorList>
            <person name="Liang Q."/>
        </authorList>
    </citation>
    <scope>NUCLEOTIDE SEQUENCE [LARGE SCALE GENOMIC DNA]</scope>
    <source>
        <strain evidence="10 11">V1718</strain>
    </source>
</reference>
<dbReference type="Gene3D" id="3.40.50.2300">
    <property type="match status" value="1"/>
</dbReference>
<dbReference type="InterPro" id="IPR001867">
    <property type="entry name" value="OmpR/PhoB-type_DNA-bd"/>
</dbReference>
<dbReference type="AlphaFoldDB" id="A0A5B8XP98"/>
<dbReference type="Gene3D" id="6.10.250.690">
    <property type="match status" value="1"/>
</dbReference>
<dbReference type="RefSeq" id="WP_146959039.1">
    <property type="nucleotide sequence ID" value="NZ_CP042467.1"/>
</dbReference>
<proteinExistence type="predicted"/>
<dbReference type="InterPro" id="IPR036388">
    <property type="entry name" value="WH-like_DNA-bd_sf"/>
</dbReference>
<dbReference type="EMBL" id="CP042467">
    <property type="protein sequence ID" value="QED27354.1"/>
    <property type="molecule type" value="Genomic_DNA"/>
</dbReference>
<keyword evidence="11" id="KW-1185">Reference proteome</keyword>
<feature type="modified residue" description="4-aspartylphosphate" evidence="6">
    <location>
        <position position="53"/>
    </location>
</feature>
<dbReference type="Gene3D" id="1.10.10.10">
    <property type="entry name" value="Winged helix-like DNA-binding domain superfamily/Winged helix DNA-binding domain"/>
    <property type="match status" value="1"/>
</dbReference>
<dbReference type="GO" id="GO:0032993">
    <property type="term" value="C:protein-DNA complex"/>
    <property type="evidence" value="ECO:0007669"/>
    <property type="project" value="TreeGrafter"/>
</dbReference>
<organism evidence="10 11">
    <name type="scientific">Microvenator marinus</name>
    <dbReference type="NCBI Taxonomy" id="2600177"/>
    <lineage>
        <taxon>Bacteria</taxon>
        <taxon>Deltaproteobacteria</taxon>
        <taxon>Bradymonadales</taxon>
        <taxon>Microvenatoraceae</taxon>
        <taxon>Microvenator</taxon>
    </lineage>
</organism>
<dbReference type="GO" id="GO:0000976">
    <property type="term" value="F:transcription cis-regulatory region binding"/>
    <property type="evidence" value="ECO:0007669"/>
    <property type="project" value="TreeGrafter"/>
</dbReference>
<dbReference type="SUPFAM" id="SSF46894">
    <property type="entry name" value="C-terminal effector domain of the bipartite response regulators"/>
    <property type="match status" value="1"/>
</dbReference>
<keyword evidence="2" id="KW-0902">Two-component regulatory system</keyword>
<evidence type="ECO:0000256" key="3">
    <source>
        <dbReference type="ARBA" id="ARBA00023015"/>
    </source>
</evidence>
<keyword evidence="3" id="KW-0805">Transcription regulation</keyword>
<sequence length="233" mass="26052">MSKNIMVVDDNADIRNVVVATFENEGWSAVGVSDGPTALKKLEDLRPDLVVLDILMPGMSGIDVCREIRQRSSVPIVFLSARDEDVDRIVGLEIGADDYVTKPFNPRELVARAKAIFRRTESSGNSVSKTEIGENVLVHGKLMLDVERFKAFWADEHIELTKTEFLLLRTLMRQPGRVFSRDELMKGAYDDGMFVSDRTIDSHIRRLRSKLAEIGADPIETVRGVGYTLGELA</sequence>
<dbReference type="KEGG" id="bbae:FRD01_08905"/>
<dbReference type="PANTHER" id="PTHR48111">
    <property type="entry name" value="REGULATOR OF RPOS"/>
    <property type="match status" value="1"/>
</dbReference>
<keyword evidence="4 7" id="KW-0238">DNA-binding</keyword>
<evidence type="ECO:0000259" key="9">
    <source>
        <dbReference type="PROSITE" id="PS51755"/>
    </source>
</evidence>
<evidence type="ECO:0000313" key="10">
    <source>
        <dbReference type="EMBL" id="QED27354.1"/>
    </source>
</evidence>
<keyword evidence="5" id="KW-0804">Transcription</keyword>
<evidence type="ECO:0000256" key="5">
    <source>
        <dbReference type="ARBA" id="ARBA00023163"/>
    </source>
</evidence>
<evidence type="ECO:0000256" key="7">
    <source>
        <dbReference type="PROSITE-ProRule" id="PRU01091"/>
    </source>
</evidence>
<keyword evidence="1 6" id="KW-0597">Phosphoprotein</keyword>
<evidence type="ECO:0000313" key="11">
    <source>
        <dbReference type="Proteomes" id="UP000321595"/>
    </source>
</evidence>
<dbReference type="PANTHER" id="PTHR48111:SF4">
    <property type="entry name" value="DNA-BINDING DUAL TRANSCRIPTIONAL REGULATOR OMPR"/>
    <property type="match status" value="1"/>
</dbReference>
<feature type="domain" description="OmpR/PhoB-type" evidence="9">
    <location>
        <begin position="134"/>
        <end position="231"/>
    </location>
</feature>
<feature type="domain" description="Response regulatory" evidence="8">
    <location>
        <begin position="4"/>
        <end position="117"/>
    </location>
</feature>
<evidence type="ECO:0000256" key="6">
    <source>
        <dbReference type="PROSITE-ProRule" id="PRU00169"/>
    </source>
</evidence>
<dbReference type="InterPro" id="IPR001789">
    <property type="entry name" value="Sig_transdc_resp-reg_receiver"/>
</dbReference>